<evidence type="ECO:0000256" key="3">
    <source>
        <dbReference type="ARBA" id="ARBA00022618"/>
    </source>
</evidence>
<dbReference type="InterPro" id="IPR013685">
    <property type="entry name" value="POTRA_FtsQ_type"/>
</dbReference>
<evidence type="ECO:0000256" key="7">
    <source>
        <dbReference type="ARBA" id="ARBA00023306"/>
    </source>
</evidence>
<feature type="domain" description="POTRA" evidence="10">
    <location>
        <begin position="54"/>
        <end position="122"/>
    </location>
</feature>
<dbReference type="Pfam" id="PF03799">
    <property type="entry name" value="FtsQ_DivIB_C"/>
    <property type="match status" value="1"/>
</dbReference>
<dbReference type="PANTHER" id="PTHR37820:SF1">
    <property type="entry name" value="CELL DIVISION PROTEIN FTSQ"/>
    <property type="match status" value="1"/>
</dbReference>
<dbReference type="InterPro" id="IPR034746">
    <property type="entry name" value="POTRA"/>
</dbReference>
<dbReference type="AlphaFoldDB" id="A0A7W3LSY7"/>
<keyword evidence="6 8" id="KW-0472">Membrane</keyword>
<dbReference type="PANTHER" id="PTHR37820">
    <property type="entry name" value="CELL DIVISION PROTEIN DIVIB"/>
    <property type="match status" value="1"/>
</dbReference>
<dbReference type="GO" id="GO:0043093">
    <property type="term" value="P:FtsZ-dependent cytokinesis"/>
    <property type="evidence" value="ECO:0007669"/>
    <property type="project" value="UniProtKB-UniRule"/>
</dbReference>
<dbReference type="Gene3D" id="3.10.20.310">
    <property type="entry name" value="membrane protein fhac"/>
    <property type="match status" value="1"/>
</dbReference>
<evidence type="ECO:0000256" key="6">
    <source>
        <dbReference type="ARBA" id="ARBA00023136"/>
    </source>
</evidence>
<dbReference type="EMBL" id="JACJIA010000007">
    <property type="protein sequence ID" value="MBA8953736.1"/>
    <property type="molecule type" value="Genomic_DNA"/>
</dbReference>
<comment type="function">
    <text evidence="8">Essential cell division protein.</text>
</comment>
<dbReference type="HAMAP" id="MF_00911">
    <property type="entry name" value="FtsQ_subfam"/>
    <property type="match status" value="1"/>
</dbReference>
<dbReference type="Pfam" id="PF08478">
    <property type="entry name" value="POTRA_1"/>
    <property type="match status" value="1"/>
</dbReference>
<accession>A0A7W3LSY7</accession>
<evidence type="ECO:0000256" key="8">
    <source>
        <dbReference type="HAMAP-Rule" id="MF_00911"/>
    </source>
</evidence>
<proteinExistence type="inferred from homology"/>
<keyword evidence="2 8" id="KW-1003">Cell membrane</keyword>
<evidence type="ECO:0000313" key="12">
    <source>
        <dbReference type="Proteomes" id="UP000572680"/>
    </source>
</evidence>
<keyword evidence="12" id="KW-1185">Reference proteome</keyword>
<gene>
    <name evidence="8" type="primary">ftsQ</name>
    <name evidence="11" type="ORF">HNR61_005389</name>
</gene>
<keyword evidence="5 8" id="KW-1133">Transmembrane helix</keyword>
<protein>
    <recommendedName>
        <fullName evidence="8">Cell division protein FtsQ</fullName>
    </recommendedName>
</protein>
<evidence type="ECO:0000313" key="11">
    <source>
        <dbReference type="EMBL" id="MBA8953736.1"/>
    </source>
</evidence>
<keyword evidence="3 8" id="KW-0132">Cell division</keyword>
<comment type="caution">
    <text evidence="11">The sequence shown here is derived from an EMBL/GenBank/DDBJ whole genome shotgun (WGS) entry which is preliminary data.</text>
</comment>
<feature type="region of interest" description="Disordered" evidence="9">
    <location>
        <begin position="1"/>
        <end position="24"/>
    </location>
</feature>
<dbReference type="GO" id="GO:0032153">
    <property type="term" value="C:cell division site"/>
    <property type="evidence" value="ECO:0007669"/>
    <property type="project" value="UniProtKB-UniRule"/>
</dbReference>
<dbReference type="Proteomes" id="UP000572680">
    <property type="component" value="Unassembled WGS sequence"/>
</dbReference>
<feature type="compositionally biased region" description="Basic and acidic residues" evidence="9">
    <location>
        <begin position="7"/>
        <end position="20"/>
    </location>
</feature>
<keyword evidence="4 8" id="KW-0812">Transmembrane</keyword>
<dbReference type="GO" id="GO:0090529">
    <property type="term" value="P:cell septum assembly"/>
    <property type="evidence" value="ECO:0007669"/>
    <property type="project" value="InterPro"/>
</dbReference>
<dbReference type="InterPro" id="IPR005548">
    <property type="entry name" value="Cell_div_FtsQ/DivIB_C"/>
</dbReference>
<evidence type="ECO:0000256" key="5">
    <source>
        <dbReference type="ARBA" id="ARBA00022989"/>
    </source>
</evidence>
<dbReference type="GO" id="GO:0005886">
    <property type="term" value="C:plasma membrane"/>
    <property type="evidence" value="ECO:0007669"/>
    <property type="project" value="UniProtKB-SubCell"/>
</dbReference>
<feature type="transmembrane region" description="Helical" evidence="8">
    <location>
        <begin position="30"/>
        <end position="49"/>
    </location>
</feature>
<dbReference type="PROSITE" id="PS51779">
    <property type="entry name" value="POTRA"/>
    <property type="match status" value="1"/>
</dbReference>
<name>A0A7W3LSY7_ACTNM</name>
<reference evidence="11 12" key="1">
    <citation type="submission" date="2020-08" db="EMBL/GenBank/DDBJ databases">
        <title>Genomic Encyclopedia of Type Strains, Phase IV (KMG-IV): sequencing the most valuable type-strain genomes for metagenomic binning, comparative biology and taxonomic classification.</title>
        <authorList>
            <person name="Goeker M."/>
        </authorList>
    </citation>
    <scope>NUCLEOTIDE SEQUENCE [LARGE SCALE GENOMIC DNA]</scope>
    <source>
        <strain evidence="11 12">DSM 44197</strain>
    </source>
</reference>
<dbReference type="RefSeq" id="WP_182845894.1">
    <property type="nucleotide sequence ID" value="NZ_JACJIA010000007.1"/>
</dbReference>
<evidence type="ECO:0000256" key="1">
    <source>
        <dbReference type="ARBA" id="ARBA00004370"/>
    </source>
</evidence>
<evidence type="ECO:0000259" key="10">
    <source>
        <dbReference type="PROSITE" id="PS51779"/>
    </source>
</evidence>
<evidence type="ECO:0000256" key="4">
    <source>
        <dbReference type="ARBA" id="ARBA00022692"/>
    </source>
</evidence>
<comment type="similarity">
    <text evidence="8">Belongs to the FtsQ/DivIB family. FtsQ subfamily.</text>
</comment>
<evidence type="ECO:0000256" key="9">
    <source>
        <dbReference type="SAM" id="MobiDB-lite"/>
    </source>
</evidence>
<evidence type="ECO:0000256" key="2">
    <source>
        <dbReference type="ARBA" id="ARBA00022475"/>
    </source>
</evidence>
<dbReference type="InterPro" id="IPR026579">
    <property type="entry name" value="FtsQ"/>
</dbReference>
<sequence length="249" mass="26655">MSTTRPSPDRDARRPEEPAPRGRGPGRWKVALVTLAVAALLGAAVWVVLGSKLLVVRSVEVTGTSLAPRDRVVAAAGIRLGLPMARLDTGEVRDRVARLREVESVRVKRRWPATVRIAVRERVPVAVVARSGRYHQFDRHGVAVADSAARPPRLPALVVAAPGPSDRVTLAALGVLHGLPDRLKRQVAEVTADSPATVTLRLAGGPTVVWGGADRTEEKVRLLDGLRRTPAGRTARTIDVSSPEVVTTQ</sequence>
<comment type="subcellular location">
    <subcellularLocation>
        <location evidence="8">Cell membrane</location>
        <topology evidence="8">Single-pass type II membrane protein</topology>
    </subcellularLocation>
    <subcellularLocation>
        <location evidence="1">Membrane</location>
    </subcellularLocation>
    <text evidence="8">Localizes to the division septum.</text>
</comment>
<keyword evidence="7 8" id="KW-0131">Cell cycle</keyword>
<organism evidence="11 12">
    <name type="scientific">Actinomadura namibiensis</name>
    <dbReference type="NCBI Taxonomy" id="182080"/>
    <lineage>
        <taxon>Bacteria</taxon>
        <taxon>Bacillati</taxon>
        <taxon>Actinomycetota</taxon>
        <taxon>Actinomycetes</taxon>
        <taxon>Streptosporangiales</taxon>
        <taxon>Thermomonosporaceae</taxon>
        <taxon>Actinomadura</taxon>
    </lineage>
</organism>
<dbReference type="InterPro" id="IPR050487">
    <property type="entry name" value="FtsQ_DivIB"/>
</dbReference>